<dbReference type="CDD" id="cd03311">
    <property type="entry name" value="CIMS_C_terminal_like"/>
    <property type="match status" value="1"/>
</dbReference>
<dbReference type="GO" id="GO:0009086">
    <property type="term" value="P:methionine biosynthetic process"/>
    <property type="evidence" value="ECO:0007669"/>
    <property type="project" value="InterPro"/>
</dbReference>
<comment type="cofactor">
    <cofactor evidence="1">
        <name>Zn(2+)</name>
        <dbReference type="ChEBI" id="CHEBI:29105"/>
    </cofactor>
</comment>
<evidence type="ECO:0000313" key="5">
    <source>
        <dbReference type="EMBL" id="BBL78267.1"/>
    </source>
</evidence>
<dbReference type="Gene3D" id="3.20.20.210">
    <property type="match status" value="1"/>
</dbReference>
<dbReference type="GO" id="GO:0008270">
    <property type="term" value="F:zinc ion binding"/>
    <property type="evidence" value="ECO:0007669"/>
    <property type="project" value="InterPro"/>
</dbReference>
<feature type="domain" description="Cobalamin-independent methionine synthase MetE C-terminal/archaeal" evidence="4">
    <location>
        <begin position="64"/>
        <end position="374"/>
    </location>
</feature>
<dbReference type="GO" id="GO:0003871">
    <property type="term" value="F:5-methyltetrahydropteroyltriglutamate-homocysteine S-methyltransferase activity"/>
    <property type="evidence" value="ECO:0007669"/>
    <property type="project" value="InterPro"/>
</dbReference>
<dbReference type="InterPro" id="IPR038071">
    <property type="entry name" value="UROD/MetE-like_sf"/>
</dbReference>
<dbReference type="PANTHER" id="PTHR30519">
    <property type="entry name" value="5-METHYLTETRAHYDROPTEROYLTRIGLUTAMATE--HOMOCYSTEINE METHYLTRANSFERASE"/>
    <property type="match status" value="1"/>
</dbReference>
<evidence type="ECO:0000256" key="3">
    <source>
        <dbReference type="ARBA" id="ARBA00022833"/>
    </source>
</evidence>
<evidence type="ECO:0000259" key="4">
    <source>
        <dbReference type="Pfam" id="PF01717"/>
    </source>
</evidence>
<protein>
    <submittedName>
        <fullName evidence="5">Methionine synthase</fullName>
    </submittedName>
</protein>
<dbReference type="Proteomes" id="UP000318065">
    <property type="component" value="Chromosome"/>
</dbReference>
<name>A0A510HIT1_9ACTN</name>
<evidence type="ECO:0000256" key="1">
    <source>
        <dbReference type="ARBA" id="ARBA00001947"/>
    </source>
</evidence>
<sequence>MAEIRFTTREIGSLSKPGWRVKSVVGRPLNDGDVEDARRWGERLGVEGHEELVELLGKGSGFTEEEKARIQDFAALYAIRLLESAGLDVVYDGEQRRSEMYDHAVKHARGFEARGTVRSFDNKYYTKAAVVERPKVEEAYDLEEYRFVREHTDRRVKVPFTGAYTIMDWSYDEHYAAGSGLLGAPAERRTEARRRFGIDVARDVVRPNVAGIVRAGADWIQIDEPAATTRPEEVPLVVEAFNATREGIEARASMHICFSDYDCLFPHIERLQDCYELQLEFANRDSRETGTKDGDRPGYAVLKRFAESEWDGKIGLGVIDIHTDFIEPPELVRDRILHASSVLGPERIEVNTDCGLRTRTWEVAFEKLRNMVEGTRLAEAALNGA</sequence>
<dbReference type="RefSeq" id="WP_143526431.1">
    <property type="nucleotide sequence ID" value="NZ_AP019791.1"/>
</dbReference>
<keyword evidence="6" id="KW-1185">Reference proteome</keyword>
<gene>
    <name evidence="5" type="ORF">RxyAA322_01210</name>
</gene>
<organism evidence="5 6">
    <name type="scientific">Rubrobacter xylanophilus</name>
    <dbReference type="NCBI Taxonomy" id="49319"/>
    <lineage>
        <taxon>Bacteria</taxon>
        <taxon>Bacillati</taxon>
        <taxon>Actinomycetota</taxon>
        <taxon>Rubrobacteria</taxon>
        <taxon>Rubrobacterales</taxon>
        <taxon>Rubrobacteraceae</taxon>
        <taxon>Rubrobacter</taxon>
    </lineage>
</organism>
<evidence type="ECO:0000256" key="2">
    <source>
        <dbReference type="ARBA" id="ARBA00022723"/>
    </source>
</evidence>
<accession>A0A510HIT1</accession>
<evidence type="ECO:0000313" key="6">
    <source>
        <dbReference type="Proteomes" id="UP000318065"/>
    </source>
</evidence>
<proteinExistence type="predicted"/>
<dbReference type="EMBL" id="AP019791">
    <property type="protein sequence ID" value="BBL78267.1"/>
    <property type="molecule type" value="Genomic_DNA"/>
</dbReference>
<keyword evidence="2" id="KW-0479">Metal-binding</keyword>
<dbReference type="InterPro" id="IPR002629">
    <property type="entry name" value="Met_Synth_C/arc"/>
</dbReference>
<dbReference type="OrthoDB" id="244285at2"/>
<keyword evidence="3" id="KW-0862">Zinc</keyword>
<dbReference type="AlphaFoldDB" id="A0A510HIT1"/>
<dbReference type="SUPFAM" id="SSF51726">
    <property type="entry name" value="UROD/MetE-like"/>
    <property type="match status" value="1"/>
</dbReference>
<dbReference type="Pfam" id="PF01717">
    <property type="entry name" value="Meth_synt_2"/>
    <property type="match status" value="1"/>
</dbReference>
<reference evidence="5" key="1">
    <citation type="journal article" date="2019" name="Microbiol. Resour. Announc.">
        <title>Complete Genome Sequence of Rubrobacter xylanophilus Strain AA3-22, Isolated from Arima Onsen in Japan.</title>
        <authorList>
            <person name="Tomariguchi N."/>
            <person name="Miyazaki K."/>
        </authorList>
    </citation>
    <scope>NUCLEOTIDE SEQUENCE [LARGE SCALE GENOMIC DNA]</scope>
    <source>
        <strain evidence="5">AA3-22</strain>
    </source>
</reference>